<gene>
    <name evidence="1" type="ORF">BDV98DRAFT_569914</name>
</gene>
<name>A0A5C3QIM4_9AGAR</name>
<sequence>MFYSLAVGELKHGFKAAIAWFEKTRLPIFIRLIGEMLTINGVLSAPSSSDFPAVAHSPGLECWPNASYLRSVLNMVMCDMSEYHIRSSDFLFGTIGSYTTFLLIMISSPGCARVSCSRKELTKYWATICSVVTHLRRLEFDSNDCPPQARRQLVSIAKTIWRELESRGFEVPKDSQIFSPLQDSSVT</sequence>
<dbReference type="AlphaFoldDB" id="A0A5C3QIM4"/>
<dbReference type="EMBL" id="ML178830">
    <property type="protein sequence ID" value="TFL00059.1"/>
    <property type="molecule type" value="Genomic_DNA"/>
</dbReference>
<reference evidence="1 2" key="1">
    <citation type="journal article" date="2019" name="Nat. Ecol. Evol.">
        <title>Megaphylogeny resolves global patterns of mushroom evolution.</title>
        <authorList>
            <person name="Varga T."/>
            <person name="Krizsan K."/>
            <person name="Foldi C."/>
            <person name="Dima B."/>
            <person name="Sanchez-Garcia M."/>
            <person name="Sanchez-Ramirez S."/>
            <person name="Szollosi G.J."/>
            <person name="Szarkandi J.G."/>
            <person name="Papp V."/>
            <person name="Albert L."/>
            <person name="Andreopoulos W."/>
            <person name="Angelini C."/>
            <person name="Antonin V."/>
            <person name="Barry K.W."/>
            <person name="Bougher N.L."/>
            <person name="Buchanan P."/>
            <person name="Buyck B."/>
            <person name="Bense V."/>
            <person name="Catcheside P."/>
            <person name="Chovatia M."/>
            <person name="Cooper J."/>
            <person name="Damon W."/>
            <person name="Desjardin D."/>
            <person name="Finy P."/>
            <person name="Geml J."/>
            <person name="Haridas S."/>
            <person name="Hughes K."/>
            <person name="Justo A."/>
            <person name="Karasinski D."/>
            <person name="Kautmanova I."/>
            <person name="Kiss B."/>
            <person name="Kocsube S."/>
            <person name="Kotiranta H."/>
            <person name="LaButti K.M."/>
            <person name="Lechner B.E."/>
            <person name="Liimatainen K."/>
            <person name="Lipzen A."/>
            <person name="Lukacs Z."/>
            <person name="Mihaltcheva S."/>
            <person name="Morgado L.N."/>
            <person name="Niskanen T."/>
            <person name="Noordeloos M.E."/>
            <person name="Ohm R.A."/>
            <person name="Ortiz-Santana B."/>
            <person name="Ovrebo C."/>
            <person name="Racz N."/>
            <person name="Riley R."/>
            <person name="Savchenko A."/>
            <person name="Shiryaev A."/>
            <person name="Soop K."/>
            <person name="Spirin V."/>
            <person name="Szebenyi C."/>
            <person name="Tomsovsky M."/>
            <person name="Tulloss R.E."/>
            <person name="Uehling J."/>
            <person name="Grigoriev I.V."/>
            <person name="Vagvolgyi C."/>
            <person name="Papp T."/>
            <person name="Martin F.M."/>
            <person name="Miettinen O."/>
            <person name="Hibbett D.S."/>
            <person name="Nagy L.G."/>
        </authorList>
    </citation>
    <scope>NUCLEOTIDE SEQUENCE [LARGE SCALE GENOMIC DNA]</scope>
    <source>
        <strain evidence="1 2">CBS 309.79</strain>
    </source>
</reference>
<accession>A0A5C3QIM4</accession>
<evidence type="ECO:0000313" key="1">
    <source>
        <dbReference type="EMBL" id="TFL00059.1"/>
    </source>
</evidence>
<organism evidence="1 2">
    <name type="scientific">Pterulicium gracile</name>
    <dbReference type="NCBI Taxonomy" id="1884261"/>
    <lineage>
        <taxon>Eukaryota</taxon>
        <taxon>Fungi</taxon>
        <taxon>Dikarya</taxon>
        <taxon>Basidiomycota</taxon>
        <taxon>Agaricomycotina</taxon>
        <taxon>Agaricomycetes</taxon>
        <taxon>Agaricomycetidae</taxon>
        <taxon>Agaricales</taxon>
        <taxon>Pleurotineae</taxon>
        <taxon>Pterulaceae</taxon>
        <taxon>Pterulicium</taxon>
    </lineage>
</organism>
<evidence type="ECO:0000313" key="2">
    <source>
        <dbReference type="Proteomes" id="UP000305067"/>
    </source>
</evidence>
<proteinExistence type="predicted"/>
<protein>
    <submittedName>
        <fullName evidence="1">Uncharacterized protein</fullName>
    </submittedName>
</protein>
<dbReference type="Proteomes" id="UP000305067">
    <property type="component" value="Unassembled WGS sequence"/>
</dbReference>
<keyword evidence="2" id="KW-1185">Reference proteome</keyword>